<accession>A0A1T5IRA0</accession>
<dbReference type="InterPro" id="IPR005561">
    <property type="entry name" value="ANTAR"/>
</dbReference>
<dbReference type="CDD" id="cd00130">
    <property type="entry name" value="PAS"/>
    <property type="match status" value="1"/>
</dbReference>
<name>A0A1T5IRA0_9MICO</name>
<dbReference type="Gene3D" id="3.30.450.20">
    <property type="entry name" value="PAS domain"/>
    <property type="match status" value="1"/>
</dbReference>
<evidence type="ECO:0000259" key="1">
    <source>
        <dbReference type="PROSITE" id="PS50921"/>
    </source>
</evidence>
<dbReference type="PROSITE" id="PS50921">
    <property type="entry name" value="ANTAR"/>
    <property type="match status" value="1"/>
</dbReference>
<dbReference type="OrthoDB" id="5147760at2"/>
<protein>
    <submittedName>
        <fullName evidence="2">PAS domain S-box-containing protein</fullName>
    </submittedName>
</protein>
<dbReference type="NCBIfam" id="TIGR00229">
    <property type="entry name" value="sensory_box"/>
    <property type="match status" value="1"/>
</dbReference>
<reference evidence="2 3" key="1">
    <citation type="submission" date="2017-02" db="EMBL/GenBank/DDBJ databases">
        <authorList>
            <person name="Peterson S.W."/>
        </authorList>
    </citation>
    <scope>NUCLEOTIDE SEQUENCE [LARGE SCALE GENOMIC DNA]</scope>
    <source>
        <strain evidence="2 3">DSM 21481</strain>
    </source>
</reference>
<gene>
    <name evidence="2" type="ORF">SAMN04324258_0830</name>
</gene>
<dbReference type="SMART" id="SM01012">
    <property type="entry name" value="ANTAR"/>
    <property type="match status" value="1"/>
</dbReference>
<organism evidence="2 3">
    <name type="scientific">Krasilnikoviella flava</name>
    <dbReference type="NCBI Taxonomy" id="526729"/>
    <lineage>
        <taxon>Bacteria</taxon>
        <taxon>Bacillati</taxon>
        <taxon>Actinomycetota</taxon>
        <taxon>Actinomycetes</taxon>
        <taxon>Micrococcales</taxon>
        <taxon>Promicromonosporaceae</taxon>
        <taxon>Krasilnikoviella</taxon>
    </lineage>
</organism>
<dbReference type="Proteomes" id="UP000189777">
    <property type="component" value="Unassembled WGS sequence"/>
</dbReference>
<keyword evidence="3" id="KW-1185">Reference proteome</keyword>
<dbReference type="GO" id="GO:0003723">
    <property type="term" value="F:RNA binding"/>
    <property type="evidence" value="ECO:0007669"/>
    <property type="project" value="InterPro"/>
</dbReference>
<dbReference type="RefSeq" id="WP_079571286.1">
    <property type="nucleotide sequence ID" value="NZ_FUZQ01000001.1"/>
</dbReference>
<dbReference type="AlphaFoldDB" id="A0A1T5IRA0"/>
<dbReference type="InterPro" id="IPR000014">
    <property type="entry name" value="PAS"/>
</dbReference>
<dbReference type="STRING" id="526729.SAMN04324258_0830"/>
<proteinExistence type="predicted"/>
<dbReference type="InterPro" id="IPR036388">
    <property type="entry name" value="WH-like_DNA-bd_sf"/>
</dbReference>
<dbReference type="SUPFAM" id="SSF55785">
    <property type="entry name" value="PYP-like sensor domain (PAS domain)"/>
    <property type="match status" value="1"/>
</dbReference>
<dbReference type="EMBL" id="FUZQ01000001">
    <property type="protein sequence ID" value="SKC41622.1"/>
    <property type="molecule type" value="Genomic_DNA"/>
</dbReference>
<feature type="domain" description="ANTAR" evidence="1">
    <location>
        <begin position="132"/>
        <end position="193"/>
    </location>
</feature>
<dbReference type="Pfam" id="PF08447">
    <property type="entry name" value="PAS_3"/>
    <property type="match status" value="1"/>
</dbReference>
<sequence length="236" mass="24885">MTTTSPADTDQLASALAVGTHLLTGSYRAEAGTGRWSWSDEVDAMLGQQPGAIEPGPEALESRLHPDDRDRVVHDAVRVLSTGGPVVTARRVVDSHGRTRTLLVTAQARRTRDGEPPEVAGYVVDVTPVQREAVQRDVRRALDSAFVSAAAIERAKGVLMAVHGVDEGAAESLLTEAAGATGATLREAATQMMAHLADGEGFGRGAKEAVRDALAAVKPAKRPHVHEAQLARRRAA</sequence>
<evidence type="ECO:0000313" key="3">
    <source>
        <dbReference type="Proteomes" id="UP000189777"/>
    </source>
</evidence>
<dbReference type="InterPro" id="IPR035965">
    <property type="entry name" value="PAS-like_dom_sf"/>
</dbReference>
<evidence type="ECO:0000313" key="2">
    <source>
        <dbReference type="EMBL" id="SKC41622.1"/>
    </source>
</evidence>
<dbReference type="Pfam" id="PF03861">
    <property type="entry name" value="ANTAR"/>
    <property type="match status" value="1"/>
</dbReference>
<dbReference type="InterPro" id="IPR013655">
    <property type="entry name" value="PAS_fold_3"/>
</dbReference>
<dbReference type="Gene3D" id="1.10.10.10">
    <property type="entry name" value="Winged helix-like DNA-binding domain superfamily/Winged helix DNA-binding domain"/>
    <property type="match status" value="1"/>
</dbReference>